<sequence>MKGLDNKLQNFINANLRLREAVLKFAQNSDDLFRDGLIQRFEFTYELAWKTLKNYLESIGIVDRNSPKAVIKEAFAQKLLEDEDTWLLMLKDRNYTAHVYNEELALEIAKRITTLYVNEFEKLIKVMGHEE</sequence>
<dbReference type="Gene3D" id="1.20.120.330">
    <property type="entry name" value="Nucleotidyltransferases domain 2"/>
    <property type="match status" value="1"/>
</dbReference>
<keyword evidence="1" id="KW-0808">Transferase</keyword>
<dbReference type="Proteomes" id="UP000049855">
    <property type="component" value="Unassembled WGS sequence"/>
</dbReference>
<evidence type="ECO:0000313" key="2">
    <source>
        <dbReference type="Proteomes" id="UP000049855"/>
    </source>
</evidence>
<evidence type="ECO:0000313" key="1">
    <source>
        <dbReference type="EMBL" id="CQR70497.1"/>
    </source>
</evidence>
<reference evidence="2" key="1">
    <citation type="submission" date="2015-03" db="EMBL/GenBank/DDBJ databases">
        <authorList>
            <person name="Nijsse Bart"/>
        </authorList>
    </citation>
    <scope>NUCLEOTIDE SEQUENCE [LARGE SCALE GENOMIC DNA]</scope>
</reference>
<dbReference type="EMBL" id="CTRP01000003">
    <property type="protein sequence ID" value="CQR70497.1"/>
    <property type="molecule type" value="Genomic_DNA"/>
</dbReference>
<dbReference type="GO" id="GO:0016779">
    <property type="term" value="F:nucleotidyltransferase activity"/>
    <property type="evidence" value="ECO:0007669"/>
    <property type="project" value="UniProtKB-KW"/>
</dbReference>
<proteinExistence type="predicted"/>
<organism evidence="1 2">
    <name type="scientific">Sporomusa ovata</name>
    <dbReference type="NCBI Taxonomy" id="2378"/>
    <lineage>
        <taxon>Bacteria</taxon>
        <taxon>Bacillati</taxon>
        <taxon>Bacillota</taxon>
        <taxon>Negativicutes</taxon>
        <taxon>Selenomonadales</taxon>
        <taxon>Sporomusaceae</taxon>
        <taxon>Sporomusa</taxon>
    </lineage>
</organism>
<dbReference type="EC" id="2.7.7.-" evidence="1"/>
<dbReference type="NCBIfam" id="TIGR01987">
    <property type="entry name" value="HI0074"/>
    <property type="match status" value="1"/>
</dbReference>
<dbReference type="AlphaFoldDB" id="A0A0U1KSX7"/>
<gene>
    <name evidence="1" type="ORF">SpAn4DRAFT_1466</name>
</gene>
<keyword evidence="2" id="KW-1185">Reference proteome</keyword>
<keyword evidence="1" id="KW-0548">Nucleotidyltransferase</keyword>
<dbReference type="RefSeq" id="WP_028971755.1">
    <property type="nucleotide sequence ID" value="NZ_CTRP01000003.1"/>
</dbReference>
<accession>A0A0U1KSX7</accession>
<protein>
    <submittedName>
        <fullName evidence="1">Nucleotidyltransferase</fullName>
        <ecNumber evidence="1">2.7.7.-</ecNumber>
    </submittedName>
</protein>
<dbReference type="SUPFAM" id="SSF81593">
    <property type="entry name" value="Nucleotidyltransferase substrate binding subunit/domain"/>
    <property type="match status" value="1"/>
</dbReference>
<name>A0A0U1KSX7_9FIRM</name>
<dbReference type="Pfam" id="PF08780">
    <property type="entry name" value="NTase_sub_bind"/>
    <property type="match status" value="1"/>
</dbReference>
<dbReference type="InterPro" id="IPR010235">
    <property type="entry name" value="HepT"/>
</dbReference>